<evidence type="ECO:0000256" key="1">
    <source>
        <dbReference type="ARBA" id="ARBA00008668"/>
    </source>
</evidence>
<feature type="signal peptide" evidence="2">
    <location>
        <begin position="1"/>
        <end position="26"/>
    </location>
</feature>
<comment type="similarity">
    <text evidence="1">Belongs to the 'GDSL' lipolytic enzyme family.</text>
</comment>
<gene>
    <name evidence="3" type="ORF">C2845_PM16G00650</name>
</gene>
<organism evidence="3 4">
    <name type="scientific">Panicum miliaceum</name>
    <name type="common">Proso millet</name>
    <name type="synonym">Broomcorn millet</name>
    <dbReference type="NCBI Taxonomy" id="4540"/>
    <lineage>
        <taxon>Eukaryota</taxon>
        <taxon>Viridiplantae</taxon>
        <taxon>Streptophyta</taxon>
        <taxon>Embryophyta</taxon>
        <taxon>Tracheophyta</taxon>
        <taxon>Spermatophyta</taxon>
        <taxon>Magnoliopsida</taxon>
        <taxon>Liliopsida</taxon>
        <taxon>Poales</taxon>
        <taxon>Poaceae</taxon>
        <taxon>PACMAD clade</taxon>
        <taxon>Panicoideae</taxon>
        <taxon>Panicodae</taxon>
        <taxon>Paniceae</taxon>
        <taxon>Panicinae</taxon>
        <taxon>Panicum</taxon>
        <taxon>Panicum sect. Panicum</taxon>
    </lineage>
</organism>
<feature type="chain" id="PRO_5018333002" description="GDSL esterase/lipase" evidence="2">
    <location>
        <begin position="27"/>
        <end position="100"/>
    </location>
</feature>
<dbReference type="STRING" id="4540.A0A3L6PXU7"/>
<keyword evidence="2" id="KW-0732">Signal</keyword>
<reference evidence="4" key="1">
    <citation type="journal article" date="2019" name="Nat. Commun.">
        <title>The genome of broomcorn millet.</title>
        <authorList>
            <person name="Zou C."/>
            <person name="Miki D."/>
            <person name="Li D."/>
            <person name="Tang Q."/>
            <person name="Xiao L."/>
            <person name="Rajput S."/>
            <person name="Deng P."/>
            <person name="Jia W."/>
            <person name="Huang R."/>
            <person name="Zhang M."/>
            <person name="Sun Y."/>
            <person name="Hu J."/>
            <person name="Fu X."/>
            <person name="Schnable P.S."/>
            <person name="Li F."/>
            <person name="Zhang H."/>
            <person name="Feng B."/>
            <person name="Zhu X."/>
            <person name="Liu R."/>
            <person name="Schnable J.C."/>
            <person name="Zhu J.-K."/>
            <person name="Zhang H."/>
        </authorList>
    </citation>
    <scope>NUCLEOTIDE SEQUENCE [LARGE SCALE GENOMIC DNA]</scope>
</reference>
<dbReference type="OrthoDB" id="786205at2759"/>
<dbReference type="AlphaFoldDB" id="A0A3L6PXU7"/>
<protein>
    <recommendedName>
        <fullName evidence="5">GDSL esterase/lipase</fullName>
    </recommendedName>
</protein>
<dbReference type="PANTHER" id="PTHR45650:SF8">
    <property type="entry name" value="GDSL ESTERASE_LIPASE"/>
    <property type="match status" value="1"/>
</dbReference>
<keyword evidence="4" id="KW-1185">Reference proteome</keyword>
<dbReference type="InterPro" id="IPR051238">
    <property type="entry name" value="GDSL_esterase/lipase"/>
</dbReference>
<evidence type="ECO:0000313" key="3">
    <source>
        <dbReference type="EMBL" id="RLM65531.1"/>
    </source>
</evidence>
<proteinExistence type="inferred from homology"/>
<dbReference type="Proteomes" id="UP000275267">
    <property type="component" value="Unassembled WGS sequence"/>
</dbReference>
<dbReference type="PANTHER" id="PTHR45650">
    <property type="entry name" value="GDSL-LIKE LIPASE/ACYLHYDROLASE-RELATED"/>
    <property type="match status" value="1"/>
</dbReference>
<evidence type="ECO:0008006" key="5">
    <source>
        <dbReference type="Google" id="ProtNLM"/>
    </source>
</evidence>
<dbReference type="EMBL" id="PQIB02000015">
    <property type="protein sequence ID" value="RLM65531.1"/>
    <property type="molecule type" value="Genomic_DNA"/>
</dbReference>
<evidence type="ECO:0000313" key="4">
    <source>
        <dbReference type="Proteomes" id="UP000275267"/>
    </source>
</evidence>
<sequence>MALSRALHCSSLLIAALLLIFPSSAALSHAIFIFLDSLVDAGNNDYLVTLSKANAPPYGVDFAFSGGKPTGSCCDRRNCNGSSVNKLILFGEHGRIGRTD</sequence>
<name>A0A3L6PXU7_PANMI</name>
<comment type="caution">
    <text evidence="3">The sequence shown here is derived from an EMBL/GenBank/DDBJ whole genome shotgun (WGS) entry which is preliminary data.</text>
</comment>
<evidence type="ECO:0000256" key="2">
    <source>
        <dbReference type="SAM" id="SignalP"/>
    </source>
</evidence>
<accession>A0A3L6PXU7</accession>